<organism evidence="3 4">
    <name type="scientific">Stieleria bergensis</name>
    <dbReference type="NCBI Taxonomy" id="2528025"/>
    <lineage>
        <taxon>Bacteria</taxon>
        <taxon>Pseudomonadati</taxon>
        <taxon>Planctomycetota</taxon>
        <taxon>Planctomycetia</taxon>
        <taxon>Pirellulales</taxon>
        <taxon>Pirellulaceae</taxon>
        <taxon>Stieleria</taxon>
    </lineage>
</organism>
<keyword evidence="1" id="KW-0175">Coiled coil</keyword>
<reference evidence="3 4" key="1">
    <citation type="submission" date="2019-02" db="EMBL/GenBank/DDBJ databases">
        <title>Deep-cultivation of Planctomycetes and their phenomic and genomic characterization uncovers novel biology.</title>
        <authorList>
            <person name="Wiegand S."/>
            <person name="Jogler M."/>
            <person name="Boedeker C."/>
            <person name="Pinto D."/>
            <person name="Vollmers J."/>
            <person name="Rivas-Marin E."/>
            <person name="Kohn T."/>
            <person name="Peeters S.H."/>
            <person name="Heuer A."/>
            <person name="Rast P."/>
            <person name="Oberbeckmann S."/>
            <person name="Bunk B."/>
            <person name="Jeske O."/>
            <person name="Meyerdierks A."/>
            <person name="Storesund J.E."/>
            <person name="Kallscheuer N."/>
            <person name="Luecker S."/>
            <person name="Lage O.M."/>
            <person name="Pohl T."/>
            <person name="Merkel B.J."/>
            <person name="Hornburger P."/>
            <person name="Mueller R.-W."/>
            <person name="Bruemmer F."/>
            <person name="Labrenz M."/>
            <person name="Spormann A.M."/>
            <person name="Op den Camp H."/>
            <person name="Overmann J."/>
            <person name="Amann R."/>
            <person name="Jetten M.S.M."/>
            <person name="Mascher T."/>
            <person name="Medema M.H."/>
            <person name="Devos D.P."/>
            <person name="Kaster A.-K."/>
            <person name="Ovreas L."/>
            <person name="Rohde M."/>
            <person name="Galperin M.Y."/>
            <person name="Jogler C."/>
        </authorList>
    </citation>
    <scope>NUCLEOTIDE SEQUENCE [LARGE SCALE GENOMIC DNA]</scope>
    <source>
        <strain evidence="3 4">SV_7m_r</strain>
    </source>
</reference>
<sequence length="405" mass="44038" precursor="true">MAHGGKQRSNRPRRGGPSLLIPFLLASLAAALSWFVLHRPQHVEELLADAGVQVDVVAHVKLLFPEQLKREQAEAKRVQLMLEQQQEHAKTERRVQQAIARANFYQQNVLPLIDQTNQADHEAVTRCRHRIARQMDLYHKGADRFVAEVTNLTTRFGVLSRMPGAWWSGDDRIEAYVRSKFHQHVFTDRKLMADLSRILLEFRDEINANQRRLLAQVQAAVNESDLPKVTPLEPQVFCEQVALTLAEFASDQGLTSVENLVGALVLGEVGAFAARSLILAVMARMGPALATGAAAGAGAAVGGSAAGAGGGSLAGPVGTVVGFGVGLAVGLAIDWWMTDQFQSELSGNMHHYLFKLECGLIAGSSDGGGDGLRDTLPIVCDQLKQAYQDRFYQQIVAEPLALGKP</sequence>
<protein>
    <submittedName>
        <fullName evidence="3">Uncharacterized protein</fullName>
    </submittedName>
</protein>
<name>A0A517SQ48_9BACT</name>
<keyword evidence="2" id="KW-1133">Transmembrane helix</keyword>
<evidence type="ECO:0000313" key="3">
    <source>
        <dbReference type="EMBL" id="QDT58250.1"/>
    </source>
</evidence>
<evidence type="ECO:0000313" key="4">
    <source>
        <dbReference type="Proteomes" id="UP000315003"/>
    </source>
</evidence>
<dbReference type="AlphaFoldDB" id="A0A517SQ48"/>
<keyword evidence="4" id="KW-1185">Reference proteome</keyword>
<feature type="transmembrane region" description="Helical" evidence="2">
    <location>
        <begin position="20"/>
        <end position="37"/>
    </location>
</feature>
<gene>
    <name evidence="3" type="ORF">SV7mr_07390</name>
</gene>
<keyword evidence="2" id="KW-0812">Transmembrane</keyword>
<dbReference type="EMBL" id="CP036272">
    <property type="protein sequence ID" value="QDT58250.1"/>
    <property type="molecule type" value="Genomic_DNA"/>
</dbReference>
<proteinExistence type="predicted"/>
<dbReference type="Proteomes" id="UP000315003">
    <property type="component" value="Chromosome"/>
</dbReference>
<dbReference type="OrthoDB" id="280149at2"/>
<feature type="transmembrane region" description="Helical" evidence="2">
    <location>
        <begin position="288"/>
        <end position="307"/>
    </location>
</feature>
<dbReference type="RefSeq" id="WP_145269267.1">
    <property type="nucleotide sequence ID" value="NZ_CP036272.1"/>
</dbReference>
<feature type="coiled-coil region" evidence="1">
    <location>
        <begin position="68"/>
        <end position="108"/>
    </location>
</feature>
<evidence type="ECO:0000256" key="1">
    <source>
        <dbReference type="SAM" id="Coils"/>
    </source>
</evidence>
<keyword evidence="2" id="KW-0472">Membrane</keyword>
<feature type="transmembrane region" description="Helical" evidence="2">
    <location>
        <begin position="313"/>
        <end position="333"/>
    </location>
</feature>
<accession>A0A517SQ48</accession>
<evidence type="ECO:0000256" key="2">
    <source>
        <dbReference type="SAM" id="Phobius"/>
    </source>
</evidence>